<feature type="binding site" description="axial binding residue" evidence="21">
    <location>
        <position position="439"/>
    </location>
    <ligand>
        <name>heme</name>
        <dbReference type="ChEBI" id="CHEBI:30413"/>
    </ligand>
    <ligandPart>
        <name>Fe</name>
        <dbReference type="ChEBI" id="CHEBI:18248"/>
    </ligandPart>
</feature>
<evidence type="ECO:0000256" key="14">
    <source>
        <dbReference type="ARBA" id="ARBA00044040"/>
    </source>
</evidence>
<keyword evidence="7" id="KW-0256">Endoplasmic reticulum</keyword>
<dbReference type="EMBL" id="MRZV01000530">
    <property type="protein sequence ID" value="PIK48289.1"/>
    <property type="molecule type" value="Genomic_DNA"/>
</dbReference>
<evidence type="ECO:0000256" key="11">
    <source>
        <dbReference type="ARBA" id="ARBA00023033"/>
    </source>
</evidence>
<dbReference type="GO" id="GO:0008610">
    <property type="term" value="P:lipid biosynthetic process"/>
    <property type="evidence" value="ECO:0007669"/>
    <property type="project" value="UniProtKB-ARBA"/>
</dbReference>
<reference evidence="24 25" key="1">
    <citation type="journal article" date="2017" name="PLoS Biol.">
        <title>The sea cucumber genome provides insights into morphological evolution and visceral regeneration.</title>
        <authorList>
            <person name="Zhang X."/>
            <person name="Sun L."/>
            <person name="Yuan J."/>
            <person name="Sun Y."/>
            <person name="Gao Y."/>
            <person name="Zhang L."/>
            <person name="Li S."/>
            <person name="Dai H."/>
            <person name="Hamel J.F."/>
            <person name="Liu C."/>
            <person name="Yu Y."/>
            <person name="Liu S."/>
            <person name="Lin W."/>
            <person name="Guo K."/>
            <person name="Jin S."/>
            <person name="Xu P."/>
            <person name="Storey K.B."/>
            <person name="Huan P."/>
            <person name="Zhang T."/>
            <person name="Zhou Y."/>
            <person name="Zhang J."/>
            <person name="Lin C."/>
            <person name="Li X."/>
            <person name="Xing L."/>
            <person name="Huo D."/>
            <person name="Sun M."/>
            <person name="Wang L."/>
            <person name="Mercier A."/>
            <person name="Li F."/>
            <person name="Yang H."/>
            <person name="Xiang J."/>
        </authorList>
    </citation>
    <scope>NUCLEOTIDE SEQUENCE [LARGE SCALE GENOMIC DNA]</scope>
    <source>
        <strain evidence="24">Shaxun</strain>
        <tissue evidence="24">Muscle</tissue>
    </source>
</reference>
<keyword evidence="25" id="KW-1185">Reference proteome</keyword>
<dbReference type="Proteomes" id="UP000230750">
    <property type="component" value="Unassembled WGS sequence"/>
</dbReference>
<dbReference type="Pfam" id="PF00067">
    <property type="entry name" value="p450"/>
    <property type="match status" value="1"/>
</dbReference>
<evidence type="ECO:0000256" key="16">
    <source>
        <dbReference type="ARBA" id="ARBA00044217"/>
    </source>
</evidence>
<evidence type="ECO:0000256" key="2">
    <source>
        <dbReference type="ARBA" id="ARBA00004524"/>
    </source>
</evidence>
<keyword evidence="23" id="KW-0812">Transmembrane</keyword>
<keyword evidence="10 21" id="KW-0408">Iron</keyword>
<dbReference type="PRINTS" id="PR00385">
    <property type="entry name" value="P450"/>
</dbReference>
<dbReference type="GO" id="GO:0004509">
    <property type="term" value="F:steroid 21-monooxygenase activity"/>
    <property type="evidence" value="ECO:0007669"/>
    <property type="project" value="UniProtKB-EC"/>
</dbReference>
<evidence type="ECO:0000256" key="1">
    <source>
        <dbReference type="ARBA" id="ARBA00004184"/>
    </source>
</evidence>
<dbReference type="InterPro" id="IPR017972">
    <property type="entry name" value="Cyt_P450_CS"/>
</dbReference>
<evidence type="ECO:0000256" key="19">
    <source>
        <dbReference type="ARBA" id="ARBA00044304"/>
    </source>
</evidence>
<dbReference type="GO" id="GO:0020037">
    <property type="term" value="F:heme binding"/>
    <property type="evidence" value="ECO:0007669"/>
    <property type="project" value="InterPro"/>
</dbReference>
<evidence type="ECO:0000256" key="3">
    <source>
        <dbReference type="ARBA" id="ARBA00004586"/>
    </source>
</evidence>
<accession>A0A2G8KJU9</accession>
<dbReference type="PANTHER" id="PTHR24300">
    <property type="entry name" value="CYTOCHROME P450 508A4-RELATED"/>
    <property type="match status" value="1"/>
</dbReference>
<evidence type="ECO:0000313" key="25">
    <source>
        <dbReference type="Proteomes" id="UP000230750"/>
    </source>
</evidence>
<evidence type="ECO:0000256" key="8">
    <source>
        <dbReference type="ARBA" id="ARBA00022848"/>
    </source>
</evidence>
<dbReference type="PROSITE" id="PS00086">
    <property type="entry name" value="CYTOCHROME_P450"/>
    <property type="match status" value="1"/>
</dbReference>
<dbReference type="GO" id="GO:0008202">
    <property type="term" value="P:steroid metabolic process"/>
    <property type="evidence" value="ECO:0007669"/>
    <property type="project" value="UniProtKB-ARBA"/>
</dbReference>
<keyword evidence="8" id="KW-0492">Microsome</keyword>
<keyword evidence="13 23" id="KW-0472">Membrane</keyword>
<feature type="transmembrane region" description="Helical" evidence="23">
    <location>
        <begin position="6"/>
        <end position="25"/>
    </location>
</feature>
<organism evidence="24 25">
    <name type="scientific">Stichopus japonicus</name>
    <name type="common">Sea cucumber</name>
    <dbReference type="NCBI Taxonomy" id="307972"/>
    <lineage>
        <taxon>Eukaryota</taxon>
        <taxon>Metazoa</taxon>
        <taxon>Echinodermata</taxon>
        <taxon>Eleutherozoa</taxon>
        <taxon>Echinozoa</taxon>
        <taxon>Holothuroidea</taxon>
        <taxon>Aspidochirotacea</taxon>
        <taxon>Aspidochirotida</taxon>
        <taxon>Stichopodidae</taxon>
        <taxon>Apostichopus</taxon>
    </lineage>
</organism>
<evidence type="ECO:0000256" key="4">
    <source>
        <dbReference type="ARBA" id="ARBA00010617"/>
    </source>
</evidence>
<dbReference type="Gene3D" id="1.10.630.10">
    <property type="entry name" value="Cytochrome P450"/>
    <property type="match status" value="1"/>
</dbReference>
<dbReference type="AlphaFoldDB" id="A0A2G8KJU9"/>
<evidence type="ECO:0000256" key="5">
    <source>
        <dbReference type="ARBA" id="ARBA00022617"/>
    </source>
</evidence>
<evidence type="ECO:0000256" key="6">
    <source>
        <dbReference type="ARBA" id="ARBA00022723"/>
    </source>
</evidence>
<keyword evidence="9 22" id="KW-0560">Oxidoreductase</keyword>
<evidence type="ECO:0000313" key="24">
    <source>
        <dbReference type="EMBL" id="PIK48289.1"/>
    </source>
</evidence>
<evidence type="ECO:0000256" key="9">
    <source>
        <dbReference type="ARBA" id="ARBA00023002"/>
    </source>
</evidence>
<dbReference type="InterPro" id="IPR001128">
    <property type="entry name" value="Cyt_P450"/>
</dbReference>
<gene>
    <name evidence="24" type="ORF">BSL78_14828</name>
</gene>
<dbReference type="GO" id="GO:0006805">
    <property type="term" value="P:xenobiotic metabolic process"/>
    <property type="evidence" value="ECO:0007669"/>
    <property type="project" value="TreeGrafter"/>
</dbReference>
<evidence type="ECO:0000256" key="7">
    <source>
        <dbReference type="ARBA" id="ARBA00022824"/>
    </source>
</evidence>
<dbReference type="FunFam" id="1.10.630.10:FF:000049">
    <property type="entry name" value="steroid 21-hydroxylase isoform X1"/>
    <property type="match status" value="1"/>
</dbReference>
<dbReference type="SUPFAM" id="SSF48264">
    <property type="entry name" value="Cytochrome P450"/>
    <property type="match status" value="1"/>
</dbReference>
<keyword evidence="23" id="KW-1133">Transmembrane helix</keyword>
<dbReference type="InterPro" id="IPR050182">
    <property type="entry name" value="Cytochrome_P450_fam2"/>
</dbReference>
<evidence type="ECO:0000256" key="12">
    <source>
        <dbReference type="ARBA" id="ARBA00023121"/>
    </source>
</evidence>
<comment type="subcellular location">
    <subcellularLocation>
        <location evidence="1">Endomembrane system</location>
        <topology evidence="1">Peripheral membrane protein</topology>
    </subcellularLocation>
    <subcellularLocation>
        <location evidence="3">Endoplasmic reticulum membrane</location>
    </subcellularLocation>
    <subcellularLocation>
        <location evidence="2">Microsome membrane</location>
    </subcellularLocation>
</comment>
<evidence type="ECO:0000256" key="15">
    <source>
        <dbReference type="ARBA" id="ARBA00044116"/>
    </source>
</evidence>
<protein>
    <recommendedName>
        <fullName evidence="15">Steroid 21-hydroxylase</fullName>
        <ecNumber evidence="14">1.14.14.16</ecNumber>
    </recommendedName>
    <alternativeName>
        <fullName evidence="19">21-OHase</fullName>
    </alternativeName>
    <alternativeName>
        <fullName evidence="16">Cytochrome P-450c21</fullName>
    </alternativeName>
    <alternativeName>
        <fullName evidence="20">Cytochrome P450 21</fullName>
    </alternativeName>
    <alternativeName>
        <fullName evidence="18">Cytochrome P450 XXI</fullName>
    </alternativeName>
    <alternativeName>
        <fullName evidence="17">Cytochrome P450-C21</fullName>
    </alternativeName>
</protein>
<evidence type="ECO:0000256" key="10">
    <source>
        <dbReference type="ARBA" id="ARBA00023004"/>
    </source>
</evidence>
<evidence type="ECO:0000256" key="22">
    <source>
        <dbReference type="RuleBase" id="RU000461"/>
    </source>
</evidence>
<comment type="similarity">
    <text evidence="4 22">Belongs to the cytochrome P450 family.</text>
</comment>
<dbReference type="GO" id="GO:0005506">
    <property type="term" value="F:iron ion binding"/>
    <property type="evidence" value="ECO:0007669"/>
    <property type="project" value="InterPro"/>
</dbReference>
<keyword evidence="12" id="KW-0446">Lipid-binding</keyword>
<dbReference type="STRING" id="307972.A0A2G8KJU9"/>
<evidence type="ECO:0000256" key="17">
    <source>
        <dbReference type="ARBA" id="ARBA00044265"/>
    </source>
</evidence>
<comment type="cofactor">
    <cofactor evidence="21">
        <name>heme</name>
        <dbReference type="ChEBI" id="CHEBI:30413"/>
    </cofactor>
</comment>
<keyword evidence="11 22" id="KW-0503">Monooxygenase</keyword>
<keyword evidence="5 21" id="KW-0349">Heme</keyword>
<dbReference type="PRINTS" id="PR00463">
    <property type="entry name" value="EP450I"/>
</dbReference>
<evidence type="ECO:0000256" key="20">
    <source>
        <dbReference type="ARBA" id="ARBA00044342"/>
    </source>
</evidence>
<evidence type="ECO:0000256" key="13">
    <source>
        <dbReference type="ARBA" id="ARBA00023136"/>
    </source>
</evidence>
<evidence type="ECO:0000256" key="18">
    <source>
        <dbReference type="ARBA" id="ARBA00044282"/>
    </source>
</evidence>
<dbReference type="InterPro" id="IPR002401">
    <property type="entry name" value="Cyt_P450_E_grp-I"/>
</dbReference>
<dbReference type="GO" id="GO:0005789">
    <property type="term" value="C:endoplasmic reticulum membrane"/>
    <property type="evidence" value="ECO:0007669"/>
    <property type="project" value="UniProtKB-SubCell"/>
</dbReference>
<dbReference type="EC" id="1.14.14.16" evidence="14"/>
<dbReference type="InterPro" id="IPR036396">
    <property type="entry name" value="Cyt_P450_sf"/>
</dbReference>
<sequence>MVVDIGTVTVAILAGSVALVVLRYIQARKPVSNYPPGPWGLPFLGSLLQFQTDHQRYFMKLGDKYGGVCSYMFGGKNVVILNGIESIKEALVTKGNDFADRPENYAVTLYNPQYLGLFDAHFNETWYNQRHFTHKTLRGFGFGKTSFESKIVEEVEFLIEYFKANQNKPVDIRNFITNCVANIICSITFGQRYDHFEDPAFLRAMNCIRDWFTAAGSLTLQMGHIFPFLKPFLGKQVGAVHEAAGKLESFLLAQIAKKQDSADATEEPRDFIESYLQQIKEDKEGKFSLLYLKQNIMDLFAAGTETTSTSLTWAVLYMMTHPDVQENVQKELDEVVGREKLPSYSNRGDCPYTEATLLELQRIISLVPVVPHATTCATTLRGYNLPANCEVWANLWSIHHDPKLYPQPEKFDPRRFLNEDGSLKKNESFMPFGAGRRVCMGESLAKMELFLFFTGMLSQFSFAIPEGTPPPSLEGDLSVTYMPKPFEVVIRERI</sequence>
<comment type="caution">
    <text evidence="24">The sequence shown here is derived from an EMBL/GenBank/DDBJ whole genome shotgun (WGS) entry which is preliminary data.</text>
</comment>
<dbReference type="GO" id="GO:0008289">
    <property type="term" value="F:lipid binding"/>
    <property type="evidence" value="ECO:0007669"/>
    <property type="project" value="UniProtKB-KW"/>
</dbReference>
<evidence type="ECO:0000256" key="23">
    <source>
        <dbReference type="SAM" id="Phobius"/>
    </source>
</evidence>
<dbReference type="PANTHER" id="PTHR24300:SF403">
    <property type="entry name" value="CYTOCHROME P450 306A1"/>
    <property type="match status" value="1"/>
</dbReference>
<dbReference type="OrthoDB" id="1055148at2759"/>
<keyword evidence="6 21" id="KW-0479">Metal-binding</keyword>
<evidence type="ECO:0000256" key="21">
    <source>
        <dbReference type="PIRSR" id="PIRSR602401-1"/>
    </source>
</evidence>
<dbReference type="GO" id="GO:0006082">
    <property type="term" value="P:organic acid metabolic process"/>
    <property type="evidence" value="ECO:0007669"/>
    <property type="project" value="TreeGrafter"/>
</dbReference>
<name>A0A2G8KJU9_STIJA</name>
<proteinExistence type="inferred from homology"/>